<evidence type="ECO:0000256" key="1">
    <source>
        <dbReference type="SAM" id="MobiDB-lite"/>
    </source>
</evidence>
<feature type="region of interest" description="Disordered" evidence="1">
    <location>
        <begin position="293"/>
        <end position="323"/>
    </location>
</feature>
<feature type="compositionally biased region" description="Polar residues" evidence="1">
    <location>
        <begin position="309"/>
        <end position="323"/>
    </location>
</feature>
<gene>
    <name evidence="2" type="ORF">KIW84_071872</name>
</gene>
<evidence type="ECO:0000313" key="2">
    <source>
        <dbReference type="EMBL" id="KAI5385038.1"/>
    </source>
</evidence>
<protein>
    <submittedName>
        <fullName evidence="2">Uncharacterized protein</fullName>
    </submittedName>
</protein>
<comment type="caution">
    <text evidence="2">The sequence shown here is derived from an EMBL/GenBank/DDBJ whole genome shotgun (WGS) entry which is preliminary data.</text>
</comment>
<keyword evidence="3" id="KW-1185">Reference proteome</keyword>
<dbReference type="Gramene" id="Psat07G0187200-T1">
    <property type="protein sequence ID" value="KAI5385038.1"/>
    <property type="gene ID" value="KIW84_071872"/>
</dbReference>
<accession>A0A9D4VKM7</accession>
<proteinExistence type="predicted"/>
<feature type="region of interest" description="Disordered" evidence="1">
    <location>
        <begin position="238"/>
        <end position="264"/>
    </location>
</feature>
<dbReference type="Proteomes" id="UP001058974">
    <property type="component" value="Chromosome 7"/>
</dbReference>
<evidence type="ECO:0000313" key="3">
    <source>
        <dbReference type="Proteomes" id="UP001058974"/>
    </source>
</evidence>
<name>A0A9D4VKM7_PEA</name>
<organism evidence="2 3">
    <name type="scientific">Pisum sativum</name>
    <name type="common">Garden pea</name>
    <name type="synonym">Lathyrus oleraceus</name>
    <dbReference type="NCBI Taxonomy" id="3888"/>
    <lineage>
        <taxon>Eukaryota</taxon>
        <taxon>Viridiplantae</taxon>
        <taxon>Streptophyta</taxon>
        <taxon>Embryophyta</taxon>
        <taxon>Tracheophyta</taxon>
        <taxon>Spermatophyta</taxon>
        <taxon>Magnoliopsida</taxon>
        <taxon>eudicotyledons</taxon>
        <taxon>Gunneridae</taxon>
        <taxon>Pentapetalae</taxon>
        <taxon>rosids</taxon>
        <taxon>fabids</taxon>
        <taxon>Fabales</taxon>
        <taxon>Fabaceae</taxon>
        <taxon>Papilionoideae</taxon>
        <taxon>50 kb inversion clade</taxon>
        <taxon>NPAAA clade</taxon>
        <taxon>Hologalegina</taxon>
        <taxon>IRL clade</taxon>
        <taxon>Fabeae</taxon>
        <taxon>Lathyrus</taxon>
    </lineage>
</organism>
<dbReference type="AlphaFoldDB" id="A0A9D4VKM7"/>
<reference evidence="2 3" key="1">
    <citation type="journal article" date="2022" name="Nat. Genet.">
        <title>Improved pea reference genome and pan-genome highlight genomic features and evolutionary characteristics.</title>
        <authorList>
            <person name="Yang T."/>
            <person name="Liu R."/>
            <person name="Luo Y."/>
            <person name="Hu S."/>
            <person name="Wang D."/>
            <person name="Wang C."/>
            <person name="Pandey M.K."/>
            <person name="Ge S."/>
            <person name="Xu Q."/>
            <person name="Li N."/>
            <person name="Li G."/>
            <person name="Huang Y."/>
            <person name="Saxena R.K."/>
            <person name="Ji Y."/>
            <person name="Li M."/>
            <person name="Yan X."/>
            <person name="He Y."/>
            <person name="Liu Y."/>
            <person name="Wang X."/>
            <person name="Xiang C."/>
            <person name="Varshney R.K."/>
            <person name="Ding H."/>
            <person name="Gao S."/>
            <person name="Zong X."/>
        </authorList>
    </citation>
    <scope>NUCLEOTIDE SEQUENCE [LARGE SCALE GENOMIC DNA]</scope>
    <source>
        <strain evidence="2 3">cv. Zhongwan 6</strain>
    </source>
</reference>
<sequence length="408" mass="47168">MLIFTLPLLSGDYVVDLSIFLPIYLEVSVMLLNNNLAFQVVFHGGFGDVCIFVASFMISFVELSCFLKISVYSFELFRVASMGERSSYYFYCDTYSREYGGLYPCSDVERGSETNVEGQESDKWSFFEVVSLVKDWVYDGFRLWRKILGLDEGFIHFIDDVQAEKLSNHNLGSNVDGHIWVEHGVEDKISKYQNLNHESYVDSSYMREAYKAYYENNVSPINGMDTWPNVDIEDMLPPQYKKGPVKETKKTKRKKDNEATSNLPPITLELTPLERKKKKNSNPSLYFPHRRAFTPHHRKPPPPCAQPPFSINTPARSQLPSSTFHRRQIRRENHRLFSSLKRTSVPPFSFHREIHFTTRRPHSPFIFTFNHCFFRQDSLSSLNQPPASTITSAELMVVDGFVINTCGH</sequence>
<dbReference type="EMBL" id="JAMSHJ010000007">
    <property type="protein sequence ID" value="KAI5385038.1"/>
    <property type="molecule type" value="Genomic_DNA"/>
</dbReference>